<accession>A0AAP2D5U5</accession>
<dbReference type="Proteomes" id="UP001319180">
    <property type="component" value="Unassembled WGS sequence"/>
</dbReference>
<keyword evidence="2" id="KW-1185">Reference proteome</keyword>
<comment type="caution">
    <text evidence="1">The sequence shown here is derived from an EMBL/GenBank/DDBJ whole genome shotgun (WGS) entry which is preliminary data.</text>
</comment>
<name>A0AAP2D5U5_9BACT</name>
<proteinExistence type="predicted"/>
<dbReference type="RefSeq" id="WP_254088255.1">
    <property type="nucleotide sequence ID" value="NZ_JAHESC010000001.1"/>
</dbReference>
<evidence type="ECO:0000313" key="2">
    <source>
        <dbReference type="Proteomes" id="UP001319180"/>
    </source>
</evidence>
<gene>
    <name evidence="1" type="ORF">KK078_00455</name>
</gene>
<dbReference type="AlphaFoldDB" id="A0AAP2D5U5"/>
<organism evidence="1 2">
    <name type="scientific">Dawidia soli</name>
    <dbReference type="NCBI Taxonomy" id="2782352"/>
    <lineage>
        <taxon>Bacteria</taxon>
        <taxon>Pseudomonadati</taxon>
        <taxon>Bacteroidota</taxon>
        <taxon>Cytophagia</taxon>
        <taxon>Cytophagales</taxon>
        <taxon>Chryseotaleaceae</taxon>
        <taxon>Dawidia</taxon>
    </lineage>
</organism>
<evidence type="ECO:0000313" key="1">
    <source>
        <dbReference type="EMBL" id="MBT1685000.1"/>
    </source>
</evidence>
<dbReference type="EMBL" id="JAHESC010000001">
    <property type="protein sequence ID" value="MBT1685000.1"/>
    <property type="molecule type" value="Genomic_DNA"/>
</dbReference>
<protein>
    <submittedName>
        <fullName evidence="1">Uncharacterized protein</fullName>
    </submittedName>
</protein>
<reference evidence="1 2" key="1">
    <citation type="submission" date="2021-05" db="EMBL/GenBank/DDBJ databases">
        <title>A Polyphasic approach of four new species of the genus Ohtaekwangia: Ohtaekwangia histidinii sp. nov., Ohtaekwangia cretensis sp. nov., Ohtaekwangia indiensis sp. nov., Ohtaekwangia reichenbachii sp. nov. from diverse environment.</title>
        <authorList>
            <person name="Octaviana S."/>
        </authorList>
    </citation>
    <scope>NUCLEOTIDE SEQUENCE [LARGE SCALE GENOMIC DNA]</scope>
    <source>
        <strain evidence="1 2">PWU37</strain>
    </source>
</reference>
<sequence>MKTSSRNGGVLHTNNMPRPVYYCMAESKLRTLSLYRYTTKEFMELFFDTGRLRLNSLRIYRAERKPDHQMNVEVEDRQEGKAVIVTNSSEANEKDFSSGFLNLSTSLTYSETLRQTFEVAAGGDKRYGVFEIHKPIPFGQAIAARIHERYPLQHILAGKCDYVEQRDKTLDTHDPRLLEDEANKEVLSYLTTPNNYQGRSVQDVVKVFFLKEKQLEHQSEFRYLWKSHALAVRDYLDIEVPEAIQYCRMMTKNLM</sequence>